<comment type="caution">
    <text evidence="1">The sequence shown here is derived from an EMBL/GenBank/DDBJ whole genome shotgun (WGS) entry which is preliminary data.</text>
</comment>
<proteinExistence type="predicted"/>
<accession>A0ABQ5JB63</accession>
<dbReference type="Proteomes" id="UP001151760">
    <property type="component" value="Unassembled WGS sequence"/>
</dbReference>
<evidence type="ECO:0000313" key="2">
    <source>
        <dbReference type="Proteomes" id="UP001151760"/>
    </source>
</evidence>
<sequence>MMDSNLQVIKERMVDEGIQETIVKEKMGINQESIFDFSRDDDDVGAEADINNLDTTIQKCFSYGKIEEEVYYVHHQELKIQTIPDRVYKVEESTKWTTSS</sequence>
<evidence type="ECO:0000313" key="1">
    <source>
        <dbReference type="EMBL" id="GJU09777.1"/>
    </source>
</evidence>
<reference evidence="1" key="1">
    <citation type="journal article" date="2022" name="Int. J. Mol. Sci.">
        <title>Draft Genome of Tanacetum Coccineum: Genomic Comparison of Closely Related Tanacetum-Family Plants.</title>
        <authorList>
            <person name="Yamashiro T."/>
            <person name="Shiraishi A."/>
            <person name="Nakayama K."/>
            <person name="Satake H."/>
        </authorList>
    </citation>
    <scope>NUCLEOTIDE SEQUENCE</scope>
</reference>
<protein>
    <submittedName>
        <fullName evidence="1">Uncharacterized protein</fullName>
    </submittedName>
</protein>
<organism evidence="1 2">
    <name type="scientific">Tanacetum coccineum</name>
    <dbReference type="NCBI Taxonomy" id="301880"/>
    <lineage>
        <taxon>Eukaryota</taxon>
        <taxon>Viridiplantae</taxon>
        <taxon>Streptophyta</taxon>
        <taxon>Embryophyta</taxon>
        <taxon>Tracheophyta</taxon>
        <taxon>Spermatophyta</taxon>
        <taxon>Magnoliopsida</taxon>
        <taxon>eudicotyledons</taxon>
        <taxon>Gunneridae</taxon>
        <taxon>Pentapetalae</taxon>
        <taxon>asterids</taxon>
        <taxon>campanulids</taxon>
        <taxon>Asterales</taxon>
        <taxon>Asteraceae</taxon>
        <taxon>Asteroideae</taxon>
        <taxon>Anthemideae</taxon>
        <taxon>Anthemidinae</taxon>
        <taxon>Tanacetum</taxon>
    </lineage>
</organism>
<dbReference type="EMBL" id="BQNB010021758">
    <property type="protein sequence ID" value="GJU09777.1"/>
    <property type="molecule type" value="Genomic_DNA"/>
</dbReference>
<gene>
    <name evidence="1" type="ORF">Tco_1132173</name>
</gene>
<reference evidence="1" key="2">
    <citation type="submission" date="2022-01" db="EMBL/GenBank/DDBJ databases">
        <authorList>
            <person name="Yamashiro T."/>
            <person name="Shiraishi A."/>
            <person name="Satake H."/>
            <person name="Nakayama K."/>
        </authorList>
    </citation>
    <scope>NUCLEOTIDE SEQUENCE</scope>
</reference>
<name>A0ABQ5JB63_9ASTR</name>
<keyword evidence="2" id="KW-1185">Reference proteome</keyword>